<dbReference type="EMBL" id="BLAX01000001">
    <property type="protein sequence ID" value="GET32884.1"/>
    <property type="molecule type" value="Genomic_DNA"/>
</dbReference>
<evidence type="ECO:0000313" key="2">
    <source>
        <dbReference type="Proteomes" id="UP000391834"/>
    </source>
</evidence>
<keyword evidence="2" id="KW-1185">Reference proteome</keyword>
<proteinExistence type="predicted"/>
<dbReference type="Proteomes" id="UP000391834">
    <property type="component" value="Unassembled WGS sequence"/>
</dbReference>
<comment type="caution">
    <text evidence="1">The sequence shown here is derived from an EMBL/GenBank/DDBJ whole genome shotgun (WGS) entry which is preliminary data.</text>
</comment>
<gene>
    <name evidence="1" type="ORF">PbJCM13498_17470</name>
</gene>
<reference evidence="1 2" key="1">
    <citation type="submission" date="2019-10" db="EMBL/GenBank/DDBJ databases">
        <title>Prolixibacter strains distinguished by the presence of nitrate reductase genes were adept at nitrate-dependent anaerobic corrosion of metallic iron and carbon steel.</title>
        <authorList>
            <person name="Iino T."/>
            <person name="Shono N."/>
            <person name="Ito K."/>
            <person name="Nakamura R."/>
            <person name="Sueoka K."/>
            <person name="Harayama S."/>
            <person name="Ohkuma M."/>
        </authorList>
    </citation>
    <scope>NUCLEOTIDE SEQUENCE [LARGE SCALE GENOMIC DNA]</scope>
    <source>
        <strain evidence="1 2">JCM 13498</strain>
    </source>
</reference>
<evidence type="ECO:0000313" key="1">
    <source>
        <dbReference type="EMBL" id="GET32884.1"/>
    </source>
</evidence>
<name>A0A5M4AYP4_9BACT</name>
<accession>A0A5M4AYP4</accession>
<organism evidence="1 2">
    <name type="scientific">Prolixibacter bellariivorans</name>
    <dbReference type="NCBI Taxonomy" id="314319"/>
    <lineage>
        <taxon>Bacteria</taxon>
        <taxon>Pseudomonadati</taxon>
        <taxon>Bacteroidota</taxon>
        <taxon>Bacteroidia</taxon>
        <taxon>Marinilabiliales</taxon>
        <taxon>Prolixibacteraceae</taxon>
        <taxon>Prolixibacter</taxon>
    </lineage>
</organism>
<sequence length="99" mass="11028">MLARRTFEVEIQSKTIGHESNNKYKIGKSGKQNINRRKTMGNESPGIYIAGSHVNHSGCRTSAKTIARGTTSFFTTDGFHPGRKMHIKVTKTAKHYFGS</sequence>
<protein>
    <submittedName>
        <fullName evidence="1">Uncharacterized protein</fullName>
    </submittedName>
</protein>
<dbReference type="AlphaFoldDB" id="A0A5M4AYP4"/>